<dbReference type="STRING" id="445932.Emin_0290"/>
<dbReference type="PANTHER" id="PTHR42978:SF6">
    <property type="entry name" value="QUORUM-QUENCHING LACTONASE YTNP-RELATED"/>
    <property type="match status" value="1"/>
</dbReference>
<dbReference type="AlphaFoldDB" id="B2KBU7"/>
<dbReference type="KEGG" id="emi:Emin_0290"/>
<dbReference type="GO" id="GO:0046872">
    <property type="term" value="F:metal ion binding"/>
    <property type="evidence" value="ECO:0007669"/>
    <property type="project" value="UniProtKB-KW"/>
</dbReference>
<evidence type="ECO:0000256" key="5">
    <source>
        <dbReference type="SAM" id="SignalP"/>
    </source>
</evidence>
<dbReference type="Pfam" id="PF00753">
    <property type="entry name" value="Lactamase_B"/>
    <property type="match status" value="1"/>
</dbReference>
<dbReference type="InterPro" id="IPR051013">
    <property type="entry name" value="MBL_superfamily_lactonases"/>
</dbReference>
<dbReference type="SUPFAM" id="SSF56281">
    <property type="entry name" value="Metallo-hydrolase/oxidoreductase"/>
    <property type="match status" value="1"/>
</dbReference>
<dbReference type="InterPro" id="IPR036866">
    <property type="entry name" value="RibonucZ/Hydroxyglut_hydro"/>
</dbReference>
<keyword evidence="4" id="KW-0862">Zinc</keyword>
<evidence type="ECO:0000259" key="6">
    <source>
        <dbReference type="SMART" id="SM00849"/>
    </source>
</evidence>
<protein>
    <submittedName>
        <fullName evidence="7">Beta-lactamase domain protein</fullName>
    </submittedName>
</protein>
<keyword evidence="5" id="KW-0732">Signal</keyword>
<dbReference type="InterPro" id="IPR001279">
    <property type="entry name" value="Metallo-B-lactamas"/>
</dbReference>
<keyword evidence="8" id="KW-1185">Reference proteome</keyword>
<proteinExistence type="inferred from homology"/>
<dbReference type="PANTHER" id="PTHR42978">
    <property type="entry name" value="QUORUM-QUENCHING LACTONASE YTNP-RELATED-RELATED"/>
    <property type="match status" value="1"/>
</dbReference>
<keyword evidence="2" id="KW-0479">Metal-binding</keyword>
<dbReference type="SMART" id="SM00849">
    <property type="entry name" value="Lactamase_B"/>
    <property type="match status" value="1"/>
</dbReference>
<evidence type="ECO:0000256" key="2">
    <source>
        <dbReference type="ARBA" id="ARBA00022723"/>
    </source>
</evidence>
<organism evidence="7 8">
    <name type="scientific">Elusimicrobium minutum (strain Pei191)</name>
    <dbReference type="NCBI Taxonomy" id="445932"/>
    <lineage>
        <taxon>Bacteria</taxon>
        <taxon>Pseudomonadati</taxon>
        <taxon>Elusimicrobiota</taxon>
        <taxon>Elusimicrobia</taxon>
        <taxon>Elusimicrobiales</taxon>
        <taxon>Elusimicrobiaceae</taxon>
        <taxon>Elusimicrobium</taxon>
    </lineage>
</organism>
<comment type="similarity">
    <text evidence="1">Belongs to the metallo-beta-lactamase superfamily.</text>
</comment>
<dbReference type="CDD" id="cd07720">
    <property type="entry name" value="OPHC2-like_MBL-fold"/>
    <property type="match status" value="1"/>
</dbReference>
<evidence type="ECO:0000256" key="4">
    <source>
        <dbReference type="ARBA" id="ARBA00022833"/>
    </source>
</evidence>
<keyword evidence="3" id="KW-0378">Hydrolase</keyword>
<evidence type="ECO:0000313" key="7">
    <source>
        <dbReference type="EMBL" id="ACC97851.1"/>
    </source>
</evidence>
<feature type="chain" id="PRO_5002778317" evidence="5">
    <location>
        <begin position="22"/>
        <end position="285"/>
    </location>
</feature>
<feature type="signal peptide" evidence="5">
    <location>
        <begin position="1"/>
        <end position="21"/>
    </location>
</feature>
<evidence type="ECO:0000313" key="8">
    <source>
        <dbReference type="Proteomes" id="UP000001029"/>
    </source>
</evidence>
<feature type="domain" description="Metallo-beta-lactamase" evidence="6">
    <location>
        <begin position="70"/>
        <end position="263"/>
    </location>
</feature>
<gene>
    <name evidence="7" type="ordered locus">Emin_0290</name>
</gene>
<reference evidence="7 8" key="1">
    <citation type="journal article" date="2009" name="Appl. Environ. Microbiol.">
        <title>Genomic analysis of 'Elusimicrobium minutum,' the first cultivated representative of the phylum 'Elusimicrobia' (formerly termite group 1).</title>
        <authorList>
            <person name="Herlemann D.P.R."/>
            <person name="Geissinger O."/>
            <person name="Ikeda-Ohtsubo W."/>
            <person name="Kunin V."/>
            <person name="Sun H."/>
            <person name="Lapidus A."/>
            <person name="Hugenholtz P."/>
            <person name="Brune A."/>
        </authorList>
    </citation>
    <scope>NUCLEOTIDE SEQUENCE [LARGE SCALE GENOMIC DNA]</scope>
    <source>
        <strain evidence="7 8">Pei191</strain>
    </source>
</reference>
<accession>B2KBU7</accession>
<name>B2KBU7_ELUMP</name>
<dbReference type="EMBL" id="CP001055">
    <property type="protein sequence ID" value="ACC97851.1"/>
    <property type="molecule type" value="Genomic_DNA"/>
</dbReference>
<dbReference type="OrthoDB" id="9802897at2"/>
<evidence type="ECO:0000256" key="1">
    <source>
        <dbReference type="ARBA" id="ARBA00007749"/>
    </source>
</evidence>
<dbReference type="RefSeq" id="WP_012414466.1">
    <property type="nucleotide sequence ID" value="NC_010644.1"/>
</dbReference>
<dbReference type="GO" id="GO:0016787">
    <property type="term" value="F:hydrolase activity"/>
    <property type="evidence" value="ECO:0007669"/>
    <property type="project" value="UniProtKB-KW"/>
</dbReference>
<dbReference type="HOGENOM" id="CLU_056519_0_1_0"/>
<sequence length="285" mass="31540">MKNIIKIMFGVLFLAALPAFAAQDFLKYDIGSYKFYAMINNTGAISDVLIGNKDKITFDKYKAAGWNANAINYFLLDTGTQKILFDTGLPLARGGKVLERLEAIGVKPQDISIICLTHMHMDHIGGMLDDEGKKVFPNAKVFLSKEEAEYWNNPNNDSSSFKSAKKVLEVYGESIIKFPQKQKITDGVTSVPLFGHTPGHTGFIIENKGKKLVILGDVIHANIQFVNPDIYLTYDVDPKTAMKTRKLVLKKAAAEGVDITGMHIAPPSVGKIKKTGKGYLFERHI</sequence>
<dbReference type="Gene3D" id="3.60.15.10">
    <property type="entry name" value="Ribonuclease Z/Hydroxyacylglutathione hydrolase-like"/>
    <property type="match status" value="1"/>
</dbReference>
<dbReference type="Proteomes" id="UP000001029">
    <property type="component" value="Chromosome"/>
</dbReference>
<evidence type="ECO:0000256" key="3">
    <source>
        <dbReference type="ARBA" id="ARBA00022801"/>
    </source>
</evidence>